<dbReference type="PROSITE" id="PS00649">
    <property type="entry name" value="G_PROTEIN_RECEP_F2_1"/>
    <property type="match status" value="1"/>
</dbReference>
<feature type="transmembrane region" description="Helical" evidence="1">
    <location>
        <begin position="79"/>
        <end position="99"/>
    </location>
</feature>
<keyword evidence="1" id="KW-0812">Transmembrane</keyword>
<dbReference type="Pfam" id="PF02793">
    <property type="entry name" value="HRM"/>
    <property type="match status" value="1"/>
</dbReference>
<feature type="domain" description="G-protein coupled receptors family 2 profile 1" evidence="2">
    <location>
        <begin position="26"/>
        <end position="76"/>
    </location>
</feature>
<dbReference type="AlphaFoldDB" id="A0AAV2N1E6"/>
<proteinExistence type="predicted"/>
<name>A0AAV2N1E6_9HYME</name>
<sequence length="105" mass="11897">MAGNTTVGSTLLDEEFRRILLEREQECMKLKDANTTPPTEPYCRLTFDGWSCWPNTRAGSTVYAPCPNFITGFDTSRKYTLISNMQFSILIAVIFPTLLPAHKMN</sequence>
<gene>
    <name evidence="3" type="ORF">LPLAT_LOCUS89</name>
</gene>
<dbReference type="GO" id="GO:0005886">
    <property type="term" value="C:plasma membrane"/>
    <property type="evidence" value="ECO:0007669"/>
    <property type="project" value="TreeGrafter"/>
</dbReference>
<dbReference type="EMBL" id="OZ034824">
    <property type="protein sequence ID" value="CAL1673132.1"/>
    <property type="molecule type" value="Genomic_DNA"/>
</dbReference>
<dbReference type="Gene3D" id="4.10.1240.10">
    <property type="entry name" value="GPCR, family 2, extracellular hormone receptor domain"/>
    <property type="match status" value="1"/>
</dbReference>
<keyword evidence="4" id="KW-1185">Reference proteome</keyword>
<evidence type="ECO:0000313" key="3">
    <source>
        <dbReference type="EMBL" id="CAL1673132.1"/>
    </source>
</evidence>
<dbReference type="SMART" id="SM00008">
    <property type="entry name" value="HormR"/>
    <property type="match status" value="1"/>
</dbReference>
<dbReference type="InterPro" id="IPR036445">
    <property type="entry name" value="GPCR_2_extracell_dom_sf"/>
</dbReference>
<evidence type="ECO:0000313" key="4">
    <source>
        <dbReference type="Proteomes" id="UP001497644"/>
    </source>
</evidence>
<dbReference type="PROSITE" id="PS50227">
    <property type="entry name" value="G_PROTEIN_RECEP_F2_3"/>
    <property type="match status" value="1"/>
</dbReference>
<dbReference type="InterPro" id="IPR001879">
    <property type="entry name" value="GPCR_2_extracellular_dom"/>
</dbReference>
<dbReference type="GO" id="GO:0007188">
    <property type="term" value="P:adenylate cyclase-modulating G protein-coupled receptor signaling pathway"/>
    <property type="evidence" value="ECO:0007669"/>
    <property type="project" value="TreeGrafter"/>
</dbReference>
<keyword evidence="1" id="KW-0472">Membrane</keyword>
<dbReference type="InterPro" id="IPR050332">
    <property type="entry name" value="GPCR_2"/>
</dbReference>
<protein>
    <recommendedName>
        <fullName evidence="2">G-protein coupled receptors family 2 profile 1 domain-containing protein</fullName>
    </recommendedName>
</protein>
<reference evidence="3 4" key="1">
    <citation type="submission" date="2024-04" db="EMBL/GenBank/DDBJ databases">
        <authorList>
            <consortium name="Molecular Ecology Group"/>
        </authorList>
    </citation>
    <scope>NUCLEOTIDE SEQUENCE [LARGE SCALE GENOMIC DNA]</scope>
</reference>
<accession>A0AAV2N1E6</accession>
<evidence type="ECO:0000256" key="1">
    <source>
        <dbReference type="SAM" id="Phobius"/>
    </source>
</evidence>
<dbReference type="PANTHER" id="PTHR45620:SF32">
    <property type="entry name" value="DIURETIC HORMONE 31 RECEPTOR, ISOFORM C"/>
    <property type="match status" value="1"/>
</dbReference>
<dbReference type="GO" id="GO:0008528">
    <property type="term" value="F:G protein-coupled peptide receptor activity"/>
    <property type="evidence" value="ECO:0007669"/>
    <property type="project" value="TreeGrafter"/>
</dbReference>
<dbReference type="Proteomes" id="UP001497644">
    <property type="component" value="Chromosome 1"/>
</dbReference>
<organism evidence="3 4">
    <name type="scientific">Lasius platythorax</name>
    <dbReference type="NCBI Taxonomy" id="488582"/>
    <lineage>
        <taxon>Eukaryota</taxon>
        <taxon>Metazoa</taxon>
        <taxon>Ecdysozoa</taxon>
        <taxon>Arthropoda</taxon>
        <taxon>Hexapoda</taxon>
        <taxon>Insecta</taxon>
        <taxon>Pterygota</taxon>
        <taxon>Neoptera</taxon>
        <taxon>Endopterygota</taxon>
        <taxon>Hymenoptera</taxon>
        <taxon>Apocrita</taxon>
        <taxon>Aculeata</taxon>
        <taxon>Formicoidea</taxon>
        <taxon>Formicidae</taxon>
        <taxon>Formicinae</taxon>
        <taxon>Lasius</taxon>
        <taxon>Lasius</taxon>
    </lineage>
</organism>
<evidence type="ECO:0000259" key="2">
    <source>
        <dbReference type="PROSITE" id="PS50227"/>
    </source>
</evidence>
<dbReference type="SUPFAM" id="SSF111418">
    <property type="entry name" value="Hormone receptor domain"/>
    <property type="match status" value="1"/>
</dbReference>
<dbReference type="PANTHER" id="PTHR45620">
    <property type="entry name" value="PDF RECEPTOR-LIKE PROTEIN-RELATED"/>
    <property type="match status" value="1"/>
</dbReference>
<keyword evidence="1" id="KW-1133">Transmembrane helix</keyword>
<dbReference type="InterPro" id="IPR017983">
    <property type="entry name" value="GPCR_2_secretin-like_CS"/>
</dbReference>